<accession>A0AAV4BGG1</accession>
<protein>
    <submittedName>
        <fullName evidence="1">Uncharacterized protein</fullName>
    </submittedName>
</protein>
<keyword evidence="2" id="KW-1185">Reference proteome</keyword>
<proteinExistence type="predicted"/>
<dbReference type="AlphaFoldDB" id="A0AAV4BGG1"/>
<sequence>MLTSWSVGESINTWPASPNDGLISACGRLHQLSGGFTPPRIPTLSEKQRSNSLVSRFIILLQNIAITIEDKVNHETLETDYQTTAIKPGINVLNPITGQLAVRTVQVRAGRRVSADTGRNETVRTSHCFRTQQRGHLINLSAN</sequence>
<dbReference type="Proteomes" id="UP000735302">
    <property type="component" value="Unassembled WGS sequence"/>
</dbReference>
<gene>
    <name evidence="1" type="ORF">PoB_004474800</name>
</gene>
<reference evidence="1 2" key="1">
    <citation type="journal article" date="2021" name="Elife">
        <title>Chloroplast acquisition without the gene transfer in kleptoplastic sea slugs, Plakobranchus ocellatus.</title>
        <authorList>
            <person name="Maeda T."/>
            <person name="Takahashi S."/>
            <person name="Yoshida T."/>
            <person name="Shimamura S."/>
            <person name="Takaki Y."/>
            <person name="Nagai Y."/>
            <person name="Toyoda A."/>
            <person name="Suzuki Y."/>
            <person name="Arimoto A."/>
            <person name="Ishii H."/>
            <person name="Satoh N."/>
            <person name="Nishiyama T."/>
            <person name="Hasebe M."/>
            <person name="Maruyama T."/>
            <person name="Minagawa J."/>
            <person name="Obokata J."/>
            <person name="Shigenobu S."/>
        </authorList>
    </citation>
    <scope>NUCLEOTIDE SEQUENCE [LARGE SCALE GENOMIC DNA]</scope>
</reference>
<organism evidence="1 2">
    <name type="scientific">Plakobranchus ocellatus</name>
    <dbReference type="NCBI Taxonomy" id="259542"/>
    <lineage>
        <taxon>Eukaryota</taxon>
        <taxon>Metazoa</taxon>
        <taxon>Spiralia</taxon>
        <taxon>Lophotrochozoa</taxon>
        <taxon>Mollusca</taxon>
        <taxon>Gastropoda</taxon>
        <taxon>Heterobranchia</taxon>
        <taxon>Euthyneura</taxon>
        <taxon>Panpulmonata</taxon>
        <taxon>Sacoglossa</taxon>
        <taxon>Placobranchoidea</taxon>
        <taxon>Plakobranchidae</taxon>
        <taxon>Plakobranchus</taxon>
    </lineage>
</organism>
<name>A0AAV4BGG1_9GAST</name>
<evidence type="ECO:0000313" key="2">
    <source>
        <dbReference type="Proteomes" id="UP000735302"/>
    </source>
</evidence>
<evidence type="ECO:0000313" key="1">
    <source>
        <dbReference type="EMBL" id="GFO18243.1"/>
    </source>
</evidence>
<dbReference type="EMBL" id="BLXT01004946">
    <property type="protein sequence ID" value="GFO18243.1"/>
    <property type="molecule type" value="Genomic_DNA"/>
</dbReference>
<comment type="caution">
    <text evidence="1">The sequence shown here is derived from an EMBL/GenBank/DDBJ whole genome shotgun (WGS) entry which is preliminary data.</text>
</comment>